<protein>
    <submittedName>
        <fullName evidence="3">Aminoglycoside phosphotransferase</fullName>
    </submittedName>
</protein>
<dbReference type="AlphaFoldDB" id="A0A0K0X352"/>
<dbReference type="Pfam" id="PF01636">
    <property type="entry name" value="APH"/>
    <property type="match status" value="1"/>
</dbReference>
<dbReference type="SUPFAM" id="SSF56112">
    <property type="entry name" value="Protein kinase-like (PK-like)"/>
    <property type="match status" value="1"/>
</dbReference>
<proteinExistence type="inferred from homology"/>
<dbReference type="InterPro" id="IPR050249">
    <property type="entry name" value="Pseudomonas-type_ThrB"/>
</dbReference>
<keyword evidence="3" id="KW-0808">Transferase</keyword>
<evidence type="ECO:0000313" key="3">
    <source>
        <dbReference type="EMBL" id="AKS31854.1"/>
    </source>
</evidence>
<accession>A0A0K0X352</accession>
<dbReference type="Gene3D" id="3.30.200.20">
    <property type="entry name" value="Phosphorylase Kinase, domain 1"/>
    <property type="match status" value="1"/>
</dbReference>
<organism evidence="3 4">
    <name type="scientific">Mycolicibacterium goodii</name>
    <name type="common">Mycobacterium goodii</name>
    <dbReference type="NCBI Taxonomy" id="134601"/>
    <lineage>
        <taxon>Bacteria</taxon>
        <taxon>Bacillati</taxon>
        <taxon>Actinomycetota</taxon>
        <taxon>Actinomycetes</taxon>
        <taxon>Mycobacteriales</taxon>
        <taxon>Mycobacteriaceae</taxon>
        <taxon>Mycolicibacterium</taxon>
    </lineage>
</organism>
<dbReference type="GO" id="GO:0009088">
    <property type="term" value="P:threonine biosynthetic process"/>
    <property type="evidence" value="ECO:0007669"/>
    <property type="project" value="TreeGrafter"/>
</dbReference>
<dbReference type="Gene3D" id="3.90.1200.10">
    <property type="match status" value="1"/>
</dbReference>
<dbReference type="GO" id="GO:0004413">
    <property type="term" value="F:homoserine kinase activity"/>
    <property type="evidence" value="ECO:0007669"/>
    <property type="project" value="TreeGrafter"/>
</dbReference>
<feature type="domain" description="Aminoglycoside phosphotransferase" evidence="2">
    <location>
        <begin position="32"/>
        <end position="274"/>
    </location>
</feature>
<dbReference type="RefSeq" id="WP_049744269.1">
    <property type="nucleotide sequence ID" value="NZ_CP012150.1"/>
</dbReference>
<dbReference type="PANTHER" id="PTHR21064">
    <property type="entry name" value="AMINOGLYCOSIDE PHOSPHOTRANSFERASE DOMAIN-CONTAINING PROTEIN-RELATED"/>
    <property type="match status" value="1"/>
</dbReference>
<sequence>MGVITDDVTIAQRALAAYDVSPDATLQLLNLSENATYLVTDGEQRSILRVHRQDYHQPHEIESELDWLAALRADSDITVPTVVPARDGRRVVTVGPEEPGGPPRHVVHFEMVGGAEPDEESLTLDDFQTLGRITAALHEHSQRWTRPAGFGRFSWDWERCLGDTPRWGRWQDAEGVGPSETELLGRAQDLLRRKLEDYGTGADRYGLIHADLRLANLLVDSSAPERKITVIDFDDCGFGWFFYDFGTAVSFIEDDPRLPQWQESWVRGYRSRRELPAADEAMLPSFVFLRRLLLLAWMGSHTHSRESATKAISYAAGSCELAERYLSSDGLRLT</sequence>
<dbReference type="EMBL" id="CP012150">
    <property type="protein sequence ID" value="AKS31854.1"/>
    <property type="molecule type" value="Genomic_DNA"/>
</dbReference>
<evidence type="ECO:0000259" key="2">
    <source>
        <dbReference type="Pfam" id="PF01636"/>
    </source>
</evidence>
<dbReference type="Proteomes" id="UP000062255">
    <property type="component" value="Chromosome"/>
</dbReference>
<gene>
    <name evidence="3" type="ORF">AFA91_08135</name>
</gene>
<dbReference type="STRING" id="134601.AFA91_08135"/>
<dbReference type="KEGG" id="mgo:AFA91_08135"/>
<dbReference type="InterPro" id="IPR011009">
    <property type="entry name" value="Kinase-like_dom_sf"/>
</dbReference>
<reference evidence="3 4" key="1">
    <citation type="submission" date="2015-07" db="EMBL/GenBank/DDBJ databases">
        <title>Complete genome sequence of Mycobacterium goodii X7B, a facultative thermophilic biodesulfurizing bacterium.</title>
        <authorList>
            <person name="Yu B."/>
            <person name="Li F."/>
            <person name="Xu P."/>
        </authorList>
    </citation>
    <scope>NUCLEOTIDE SEQUENCE [LARGE SCALE GENOMIC DNA]</scope>
    <source>
        <strain evidence="3 4">X7B</strain>
    </source>
</reference>
<dbReference type="InterPro" id="IPR002575">
    <property type="entry name" value="Aminoglycoside_PTrfase"/>
</dbReference>
<evidence type="ECO:0000313" key="4">
    <source>
        <dbReference type="Proteomes" id="UP000062255"/>
    </source>
</evidence>
<name>A0A0K0X352_MYCGD</name>
<evidence type="ECO:0000256" key="1">
    <source>
        <dbReference type="ARBA" id="ARBA00038240"/>
    </source>
</evidence>
<comment type="similarity">
    <text evidence="1">Belongs to the pseudomonas-type ThrB family.</text>
</comment>
<dbReference type="OrthoDB" id="241498at2"/>
<dbReference type="PATRIC" id="fig|134601.6.peg.1686"/>
<dbReference type="PANTHER" id="PTHR21064:SF6">
    <property type="entry name" value="AMINOGLYCOSIDE PHOSPHOTRANSFERASE DOMAIN-CONTAINING PROTEIN"/>
    <property type="match status" value="1"/>
</dbReference>